<protein>
    <submittedName>
        <fullName evidence="3">Uncharacterized protein</fullName>
    </submittedName>
</protein>
<comment type="caution">
    <text evidence="3">The sequence shown here is derived from an EMBL/GenBank/DDBJ whole genome shotgun (WGS) entry which is preliminary data.</text>
</comment>
<keyword evidence="4" id="KW-1185">Reference proteome</keyword>
<evidence type="ECO:0000313" key="3">
    <source>
        <dbReference type="EMBL" id="KAF0977396.1"/>
    </source>
</evidence>
<accession>A0A6A5BQP1</accession>
<dbReference type="EMBL" id="VFQX01000034">
    <property type="protein sequence ID" value="KAF0977396.1"/>
    <property type="molecule type" value="Genomic_DNA"/>
</dbReference>
<dbReference type="GeneID" id="68110606"/>
<keyword evidence="2" id="KW-0472">Membrane</keyword>
<dbReference type="VEuPathDB" id="AmoebaDB:NF0062030"/>
<dbReference type="VEuPathDB" id="AmoebaDB:FDP41_003388"/>
<dbReference type="RefSeq" id="XP_044562109.1">
    <property type="nucleotide sequence ID" value="XM_044706686.1"/>
</dbReference>
<reference evidence="3 4" key="1">
    <citation type="journal article" date="2019" name="Sci. Rep.">
        <title>Nanopore sequencing improves the draft genome of the human pathogenic amoeba Naegleria fowleri.</title>
        <authorList>
            <person name="Liechti N."/>
            <person name="Schurch N."/>
            <person name="Bruggmann R."/>
            <person name="Wittwer M."/>
        </authorList>
    </citation>
    <scope>NUCLEOTIDE SEQUENCE [LARGE SCALE GENOMIC DNA]</scope>
    <source>
        <strain evidence="3 4">ATCC 30894</strain>
    </source>
</reference>
<evidence type="ECO:0000313" key="4">
    <source>
        <dbReference type="Proteomes" id="UP000444721"/>
    </source>
</evidence>
<dbReference type="VEuPathDB" id="AmoebaDB:NfTy_071700"/>
<dbReference type="OrthoDB" id="10292755at2759"/>
<evidence type="ECO:0000256" key="2">
    <source>
        <dbReference type="SAM" id="Phobius"/>
    </source>
</evidence>
<dbReference type="AlphaFoldDB" id="A0A6A5BQP1"/>
<evidence type="ECO:0000256" key="1">
    <source>
        <dbReference type="SAM" id="MobiDB-lite"/>
    </source>
</evidence>
<proteinExistence type="predicted"/>
<feature type="transmembrane region" description="Helical" evidence="2">
    <location>
        <begin position="32"/>
        <end position="54"/>
    </location>
</feature>
<keyword evidence="2" id="KW-1133">Transmembrane helix</keyword>
<sequence length="125" mass="14784">MNQQQPPLNENVPPEITPEMFKQLERKFVPRIILKTGAYGFTLATILLGGFYVMNALTREDYRYLDTVSYHRDLKIKEFKQKYYQHHPGLIPTPTKMNQFIEKIKEGEVPKQQPESNQEQQTKEK</sequence>
<gene>
    <name evidence="3" type="ORF">FDP41_003388</name>
</gene>
<feature type="compositionally biased region" description="Polar residues" evidence="1">
    <location>
        <begin position="113"/>
        <end position="125"/>
    </location>
</feature>
<name>A0A6A5BQP1_NAEFO</name>
<organism evidence="3 4">
    <name type="scientific">Naegleria fowleri</name>
    <name type="common">Brain eating amoeba</name>
    <dbReference type="NCBI Taxonomy" id="5763"/>
    <lineage>
        <taxon>Eukaryota</taxon>
        <taxon>Discoba</taxon>
        <taxon>Heterolobosea</taxon>
        <taxon>Tetramitia</taxon>
        <taxon>Eutetramitia</taxon>
        <taxon>Vahlkampfiidae</taxon>
        <taxon>Naegleria</taxon>
    </lineage>
</organism>
<feature type="region of interest" description="Disordered" evidence="1">
    <location>
        <begin position="106"/>
        <end position="125"/>
    </location>
</feature>
<keyword evidence="2" id="KW-0812">Transmembrane</keyword>
<dbReference type="Proteomes" id="UP000444721">
    <property type="component" value="Unassembled WGS sequence"/>
</dbReference>